<dbReference type="Pfam" id="PF10342">
    <property type="entry name" value="Kre9_KNH"/>
    <property type="match status" value="1"/>
</dbReference>
<dbReference type="PANTHER" id="PTHR40633:SF1">
    <property type="entry name" value="GPI ANCHORED SERINE-THREONINE RICH PROTEIN (AFU_ORTHOLOGUE AFUA_1G03630)"/>
    <property type="match status" value="1"/>
</dbReference>
<protein>
    <recommendedName>
        <fullName evidence="4">Yeast cell wall synthesis Kre9/Knh1-like N-terminal domain-containing protein</fullName>
    </recommendedName>
</protein>
<sequence>MRVCQLYSVAAASAVVAVALAKPQFLNSAFEVQEGKPFTLEYSGCSSGCEILLQTGASTNLKDVKVLAASATGSSTTVTLEDLPSGIYSFKITDKSGESNYSAQFSYQGSGKAISSASSASSAASSAAESNTAAPTSETTTAEPTSTKASSTKEHSTTLVKSTTAHSTTEASSTTHSSSIPPRHNSTTVAPTHAATTTTGRQTTAASTSSNPAITTVPPGSAAGRLSSPLALVAGVALAIAFFS</sequence>
<keyword evidence="1 3" id="KW-0732">Signal</keyword>
<gene>
    <name evidence="5" type="ORF">THARTR1_05884</name>
</gene>
<feature type="region of interest" description="Disordered" evidence="2">
    <location>
        <begin position="127"/>
        <end position="216"/>
    </location>
</feature>
<dbReference type="Proteomes" id="UP000236290">
    <property type="component" value="Unassembled WGS sequence"/>
</dbReference>
<evidence type="ECO:0000256" key="1">
    <source>
        <dbReference type="ARBA" id="ARBA00022729"/>
    </source>
</evidence>
<accession>A0A2K0U7K3</accession>
<dbReference type="InterPro" id="IPR018466">
    <property type="entry name" value="Kre9/Knh1-like_N"/>
</dbReference>
<name>A0A2K0U7K3_TRIHA</name>
<organism evidence="5 6">
    <name type="scientific">Trichoderma harzianum</name>
    <name type="common">Hypocrea lixii</name>
    <dbReference type="NCBI Taxonomy" id="5544"/>
    <lineage>
        <taxon>Eukaryota</taxon>
        <taxon>Fungi</taxon>
        <taxon>Dikarya</taxon>
        <taxon>Ascomycota</taxon>
        <taxon>Pezizomycotina</taxon>
        <taxon>Sordariomycetes</taxon>
        <taxon>Hypocreomycetidae</taxon>
        <taxon>Hypocreales</taxon>
        <taxon>Hypocreaceae</taxon>
        <taxon>Trichoderma</taxon>
    </lineage>
</organism>
<feature type="signal peptide" evidence="3">
    <location>
        <begin position="1"/>
        <end position="21"/>
    </location>
</feature>
<dbReference type="OrthoDB" id="5589325at2759"/>
<evidence type="ECO:0000259" key="4">
    <source>
        <dbReference type="Pfam" id="PF10342"/>
    </source>
</evidence>
<dbReference type="EMBL" id="MTYI01000074">
    <property type="protein sequence ID" value="PNP53760.1"/>
    <property type="molecule type" value="Genomic_DNA"/>
</dbReference>
<dbReference type="AlphaFoldDB" id="A0A2K0U7K3"/>
<feature type="compositionally biased region" description="Low complexity" evidence="2">
    <location>
        <begin position="127"/>
        <end position="150"/>
    </location>
</feature>
<feature type="chain" id="PRO_5014413399" description="Yeast cell wall synthesis Kre9/Knh1-like N-terminal domain-containing protein" evidence="3">
    <location>
        <begin position="22"/>
        <end position="244"/>
    </location>
</feature>
<evidence type="ECO:0000256" key="3">
    <source>
        <dbReference type="SAM" id="SignalP"/>
    </source>
</evidence>
<feature type="domain" description="Yeast cell wall synthesis Kre9/Knh1-like N-terminal" evidence="4">
    <location>
        <begin position="31"/>
        <end position="106"/>
    </location>
</feature>
<feature type="compositionally biased region" description="Low complexity" evidence="2">
    <location>
        <begin position="186"/>
        <end position="210"/>
    </location>
</feature>
<evidence type="ECO:0000256" key="2">
    <source>
        <dbReference type="SAM" id="MobiDB-lite"/>
    </source>
</evidence>
<proteinExistence type="predicted"/>
<evidence type="ECO:0000313" key="5">
    <source>
        <dbReference type="EMBL" id="PNP53760.1"/>
    </source>
</evidence>
<feature type="compositionally biased region" description="Low complexity" evidence="2">
    <location>
        <begin position="162"/>
        <end position="179"/>
    </location>
</feature>
<comment type="caution">
    <text evidence="5">The sequence shown here is derived from an EMBL/GenBank/DDBJ whole genome shotgun (WGS) entry which is preliminary data.</text>
</comment>
<dbReference type="InterPro" id="IPR052982">
    <property type="entry name" value="SRP1/TIP1-like"/>
</dbReference>
<reference evidence="5 6" key="1">
    <citation type="submission" date="2017-02" db="EMBL/GenBank/DDBJ databases">
        <title>Genomes of Trichoderma spp. with biocontrol activity.</title>
        <authorList>
            <person name="Gardiner D."/>
            <person name="Kazan K."/>
            <person name="Vos C."/>
            <person name="Harvey P."/>
        </authorList>
    </citation>
    <scope>NUCLEOTIDE SEQUENCE [LARGE SCALE GENOMIC DNA]</scope>
    <source>
        <strain evidence="5 6">Tr1</strain>
    </source>
</reference>
<dbReference type="PANTHER" id="PTHR40633">
    <property type="entry name" value="MATRIX PROTEIN, PUTATIVE (AFU_ORTHOLOGUE AFUA_8G05410)-RELATED"/>
    <property type="match status" value="1"/>
</dbReference>
<evidence type="ECO:0000313" key="6">
    <source>
        <dbReference type="Proteomes" id="UP000236290"/>
    </source>
</evidence>